<dbReference type="PANTHER" id="PTHR12905:SF0">
    <property type="entry name" value="CALCINEURIN-LIKE PHOSPHOESTERASE DOMAIN-CONTAINING PROTEIN"/>
    <property type="match status" value="1"/>
</dbReference>
<accession>A0ABY5NTQ1</accession>
<dbReference type="InterPro" id="IPR051693">
    <property type="entry name" value="UPF0046_metallophosphoest"/>
</dbReference>
<dbReference type="Gene3D" id="3.60.21.10">
    <property type="match status" value="1"/>
</dbReference>
<dbReference type="Proteomes" id="UP001317001">
    <property type="component" value="Chromosome"/>
</dbReference>
<dbReference type="InterPro" id="IPR029052">
    <property type="entry name" value="Metallo-depent_PP-like"/>
</dbReference>
<evidence type="ECO:0000313" key="2">
    <source>
        <dbReference type="EMBL" id="UUV21941.1"/>
    </source>
</evidence>
<sequence>MIINYNNRQIAVFADTHGMHRKLSIKEVDIVIHLGDACTFANNVQFTDFLDWFSNYPAKYKLFVAGNHELQWELEPDGFLELFPQNIIFLENRSICLEGINFASVPARMNLSKYPRIKLSKKVDFLLTHAPPNGILDNDLGCPILKKFVTKIEPAYHLFGHIHETGGTYLKKEDTIFMNVSVFNQ</sequence>
<evidence type="ECO:0000313" key="3">
    <source>
        <dbReference type="Proteomes" id="UP001317001"/>
    </source>
</evidence>
<dbReference type="Pfam" id="PF00149">
    <property type="entry name" value="Metallophos"/>
    <property type="match status" value="1"/>
</dbReference>
<keyword evidence="3" id="KW-1185">Reference proteome</keyword>
<name>A0ABY5NTQ1_9FLAO</name>
<dbReference type="SUPFAM" id="SSF56300">
    <property type="entry name" value="Metallo-dependent phosphatases"/>
    <property type="match status" value="1"/>
</dbReference>
<gene>
    <name evidence="2" type="ORF">NPX36_02545</name>
</gene>
<protein>
    <submittedName>
        <fullName evidence="2">Metallophosphoesterase</fullName>
    </submittedName>
</protein>
<dbReference type="PANTHER" id="PTHR12905">
    <property type="entry name" value="METALLOPHOSPHOESTERASE"/>
    <property type="match status" value="1"/>
</dbReference>
<dbReference type="InterPro" id="IPR004843">
    <property type="entry name" value="Calcineurin-like_PHP"/>
</dbReference>
<organism evidence="2 3">
    <name type="scientific">Paenimyroides aestuarii</name>
    <dbReference type="NCBI Taxonomy" id="2968490"/>
    <lineage>
        <taxon>Bacteria</taxon>
        <taxon>Pseudomonadati</taxon>
        <taxon>Bacteroidota</taxon>
        <taxon>Flavobacteriia</taxon>
        <taxon>Flavobacteriales</taxon>
        <taxon>Flavobacteriaceae</taxon>
        <taxon>Paenimyroides</taxon>
    </lineage>
</organism>
<feature type="domain" description="Calcineurin-like phosphoesterase" evidence="1">
    <location>
        <begin position="10"/>
        <end position="164"/>
    </location>
</feature>
<dbReference type="RefSeq" id="WP_257499861.1">
    <property type="nucleotide sequence ID" value="NZ_CP102382.1"/>
</dbReference>
<dbReference type="EMBL" id="CP102382">
    <property type="protein sequence ID" value="UUV21941.1"/>
    <property type="molecule type" value="Genomic_DNA"/>
</dbReference>
<reference evidence="2 3" key="1">
    <citation type="submission" date="2022-08" db="EMBL/GenBank/DDBJ databases">
        <title>Myroides zhujiangensis sp. nov., a novel bacterium isolated from sediment in the Pearl River Estuary.</title>
        <authorList>
            <person name="Cui L."/>
        </authorList>
    </citation>
    <scope>NUCLEOTIDE SEQUENCE [LARGE SCALE GENOMIC DNA]</scope>
    <source>
        <strain evidence="2 3">SCSIO 72103</strain>
    </source>
</reference>
<evidence type="ECO:0000259" key="1">
    <source>
        <dbReference type="Pfam" id="PF00149"/>
    </source>
</evidence>
<proteinExistence type="predicted"/>